<dbReference type="InterPro" id="IPR000387">
    <property type="entry name" value="Tyr_Pase_dom"/>
</dbReference>
<feature type="compositionally biased region" description="Basic residues" evidence="2">
    <location>
        <begin position="380"/>
        <end position="393"/>
    </location>
</feature>
<dbReference type="InterPro" id="IPR029021">
    <property type="entry name" value="Prot-tyrosine_phosphatase-like"/>
</dbReference>
<dbReference type="eggNOG" id="KOG0791">
    <property type="taxonomic scope" value="Eukaryota"/>
</dbReference>
<dbReference type="InterPro" id="IPR000242">
    <property type="entry name" value="PTP_cat"/>
</dbReference>
<evidence type="ECO:0000313" key="5">
    <source>
        <dbReference type="EMBL" id="KNE64489.1"/>
    </source>
</evidence>
<evidence type="ECO:0000259" key="3">
    <source>
        <dbReference type="PROSITE" id="PS50055"/>
    </source>
</evidence>
<dbReference type="AlphaFoldDB" id="A0A0L0SQ43"/>
<feature type="domain" description="Tyrosine specific protein phosphatases" evidence="4">
    <location>
        <begin position="179"/>
        <end position="271"/>
    </location>
</feature>
<evidence type="ECO:0000256" key="1">
    <source>
        <dbReference type="ARBA" id="ARBA00009649"/>
    </source>
</evidence>
<feature type="region of interest" description="Disordered" evidence="2">
    <location>
        <begin position="369"/>
        <end position="394"/>
    </location>
</feature>
<dbReference type="SMART" id="SM00404">
    <property type="entry name" value="PTPc_motif"/>
    <property type="match status" value="1"/>
</dbReference>
<dbReference type="PROSITE" id="PS50055">
    <property type="entry name" value="TYR_PHOSPHATASE_PTP"/>
    <property type="match status" value="1"/>
</dbReference>
<comment type="similarity">
    <text evidence="1">Belongs to the protein-tyrosine phosphatase family. Non-receptor class subfamily.</text>
</comment>
<proteinExistence type="inferred from homology"/>
<reference evidence="5 6" key="1">
    <citation type="submission" date="2009-11" db="EMBL/GenBank/DDBJ databases">
        <title>Annotation of Allomyces macrogynus ATCC 38327.</title>
        <authorList>
            <consortium name="The Broad Institute Genome Sequencing Platform"/>
            <person name="Russ C."/>
            <person name="Cuomo C."/>
            <person name="Burger G."/>
            <person name="Gray M.W."/>
            <person name="Holland P.W.H."/>
            <person name="King N."/>
            <person name="Lang F.B.F."/>
            <person name="Roger A.J."/>
            <person name="Ruiz-Trillo I."/>
            <person name="Young S.K."/>
            <person name="Zeng Q."/>
            <person name="Gargeya S."/>
            <person name="Fitzgerald M."/>
            <person name="Haas B."/>
            <person name="Abouelleil A."/>
            <person name="Alvarado L."/>
            <person name="Arachchi H.M."/>
            <person name="Berlin A."/>
            <person name="Chapman S.B."/>
            <person name="Gearin G."/>
            <person name="Goldberg J."/>
            <person name="Griggs A."/>
            <person name="Gujja S."/>
            <person name="Hansen M."/>
            <person name="Heiman D."/>
            <person name="Howarth C."/>
            <person name="Larimer J."/>
            <person name="Lui A."/>
            <person name="MacDonald P.J.P."/>
            <person name="McCowen C."/>
            <person name="Montmayeur A."/>
            <person name="Murphy C."/>
            <person name="Neiman D."/>
            <person name="Pearson M."/>
            <person name="Priest M."/>
            <person name="Roberts A."/>
            <person name="Saif S."/>
            <person name="Shea T."/>
            <person name="Sisk P."/>
            <person name="Stolte C."/>
            <person name="Sykes S."/>
            <person name="Wortman J."/>
            <person name="Nusbaum C."/>
            <person name="Birren B."/>
        </authorList>
    </citation>
    <scope>NUCLEOTIDE SEQUENCE [LARGE SCALE GENOMIC DNA]</scope>
    <source>
        <strain evidence="5 6">ATCC 38327</strain>
    </source>
</reference>
<evidence type="ECO:0000313" key="6">
    <source>
        <dbReference type="Proteomes" id="UP000054350"/>
    </source>
</evidence>
<dbReference type="OrthoDB" id="6058203at2759"/>
<evidence type="ECO:0008006" key="7">
    <source>
        <dbReference type="Google" id="ProtNLM"/>
    </source>
</evidence>
<dbReference type="Proteomes" id="UP000054350">
    <property type="component" value="Unassembled WGS sequence"/>
</dbReference>
<dbReference type="SMART" id="SM00194">
    <property type="entry name" value="PTPc"/>
    <property type="match status" value="1"/>
</dbReference>
<dbReference type="PANTHER" id="PTHR19134:SF449">
    <property type="entry name" value="TYROSINE-PROTEIN PHOSPHATASE 1"/>
    <property type="match status" value="1"/>
</dbReference>
<dbReference type="STRING" id="578462.A0A0L0SQ43"/>
<dbReference type="Pfam" id="PF00102">
    <property type="entry name" value="Y_phosphatase"/>
    <property type="match status" value="1"/>
</dbReference>
<sequence length="424" mass="44638">MGIELAHGRARAPALALSAKNRYGTVVPFESNRVRLLFRDQAAPHDIDDYINASWIRVSPLPPLIATQAPLPHTASDFWTMVHDHGVQVVVNLAGAGDVSRGSAHAYWPTTGAVRYGGVEVELVKETAAPVDRSDDGTVPVITVRTLRVAVAPTVSREVTQIAVDGWDDGSVPSAPAVEHLLALVMPSIRDSTAPIVAHCSAGCGRTGTFAALLALTARAGLTHVPDHGDAEVPHAVPAGAWAGEKDPVEQVVVDLRKQRMMMVQTLPQFLFLYEMVAQWVVTGSRLAPPPTVTLPRPVVEVEEVAIPDTDIVAAAPSTNAGDSAPATDLASPVQIASAVPASFDIDDRTCASPAALLPAPIVQFETAAETAAPPERASRAARRARSVARRQHQQQQSGCVPLQVCVAWMLALGARAAAAARTG</sequence>
<dbReference type="SUPFAM" id="SSF52799">
    <property type="entry name" value="(Phosphotyrosine protein) phosphatases II"/>
    <property type="match status" value="1"/>
</dbReference>
<dbReference type="InterPro" id="IPR003595">
    <property type="entry name" value="Tyr_Pase_cat"/>
</dbReference>
<reference evidence="6" key="2">
    <citation type="submission" date="2009-11" db="EMBL/GenBank/DDBJ databases">
        <title>The Genome Sequence of Allomyces macrogynus strain ATCC 38327.</title>
        <authorList>
            <consortium name="The Broad Institute Genome Sequencing Platform"/>
            <person name="Russ C."/>
            <person name="Cuomo C."/>
            <person name="Shea T."/>
            <person name="Young S.K."/>
            <person name="Zeng Q."/>
            <person name="Koehrsen M."/>
            <person name="Haas B."/>
            <person name="Borodovsky M."/>
            <person name="Guigo R."/>
            <person name="Alvarado L."/>
            <person name="Berlin A."/>
            <person name="Borenstein D."/>
            <person name="Chen Z."/>
            <person name="Engels R."/>
            <person name="Freedman E."/>
            <person name="Gellesch M."/>
            <person name="Goldberg J."/>
            <person name="Griggs A."/>
            <person name="Gujja S."/>
            <person name="Heiman D."/>
            <person name="Hepburn T."/>
            <person name="Howarth C."/>
            <person name="Jen D."/>
            <person name="Larson L."/>
            <person name="Lewis B."/>
            <person name="Mehta T."/>
            <person name="Park D."/>
            <person name="Pearson M."/>
            <person name="Roberts A."/>
            <person name="Saif S."/>
            <person name="Shenoy N."/>
            <person name="Sisk P."/>
            <person name="Stolte C."/>
            <person name="Sykes S."/>
            <person name="Walk T."/>
            <person name="White J."/>
            <person name="Yandava C."/>
            <person name="Burger G."/>
            <person name="Gray M.W."/>
            <person name="Holland P.W.H."/>
            <person name="King N."/>
            <person name="Lang F.B.F."/>
            <person name="Roger A.J."/>
            <person name="Ruiz-Trillo I."/>
            <person name="Lander E."/>
            <person name="Nusbaum C."/>
        </authorList>
    </citation>
    <scope>NUCLEOTIDE SEQUENCE [LARGE SCALE GENOMIC DNA]</scope>
    <source>
        <strain evidence="6">ATCC 38327</strain>
    </source>
</reference>
<dbReference type="PANTHER" id="PTHR19134">
    <property type="entry name" value="RECEPTOR-TYPE TYROSINE-PROTEIN PHOSPHATASE"/>
    <property type="match status" value="1"/>
</dbReference>
<keyword evidence="6" id="KW-1185">Reference proteome</keyword>
<evidence type="ECO:0000256" key="2">
    <source>
        <dbReference type="SAM" id="MobiDB-lite"/>
    </source>
</evidence>
<organism evidence="5 6">
    <name type="scientific">Allomyces macrogynus (strain ATCC 38327)</name>
    <name type="common">Allomyces javanicus var. macrogynus</name>
    <dbReference type="NCBI Taxonomy" id="578462"/>
    <lineage>
        <taxon>Eukaryota</taxon>
        <taxon>Fungi</taxon>
        <taxon>Fungi incertae sedis</taxon>
        <taxon>Blastocladiomycota</taxon>
        <taxon>Blastocladiomycetes</taxon>
        <taxon>Blastocladiales</taxon>
        <taxon>Blastocladiaceae</taxon>
        <taxon>Allomyces</taxon>
    </lineage>
</organism>
<dbReference type="InterPro" id="IPR050348">
    <property type="entry name" value="Protein-Tyr_Phosphatase"/>
</dbReference>
<feature type="domain" description="Tyrosine-protein phosphatase" evidence="3">
    <location>
        <begin position="20"/>
        <end position="280"/>
    </location>
</feature>
<protein>
    <recommendedName>
        <fullName evidence="7">Tyrosine specific protein phosphatases domain-containing protein</fullName>
    </recommendedName>
</protein>
<dbReference type="GO" id="GO:0004725">
    <property type="term" value="F:protein tyrosine phosphatase activity"/>
    <property type="evidence" value="ECO:0007669"/>
    <property type="project" value="InterPro"/>
</dbReference>
<dbReference type="PROSITE" id="PS50056">
    <property type="entry name" value="TYR_PHOSPHATASE_2"/>
    <property type="match status" value="1"/>
</dbReference>
<name>A0A0L0SQ43_ALLM3</name>
<dbReference type="VEuPathDB" id="FungiDB:AMAG_09504"/>
<gene>
    <name evidence="5" type="ORF">AMAG_09504</name>
</gene>
<accession>A0A0L0SQ43</accession>
<evidence type="ECO:0000259" key="4">
    <source>
        <dbReference type="PROSITE" id="PS50056"/>
    </source>
</evidence>
<dbReference type="PRINTS" id="PR00700">
    <property type="entry name" value="PRTYPHPHTASE"/>
</dbReference>
<dbReference type="Gene3D" id="3.90.190.10">
    <property type="entry name" value="Protein tyrosine phosphatase superfamily"/>
    <property type="match status" value="1"/>
</dbReference>
<dbReference type="EMBL" id="GG745344">
    <property type="protein sequence ID" value="KNE64489.1"/>
    <property type="molecule type" value="Genomic_DNA"/>
</dbReference>